<evidence type="ECO:0000256" key="6">
    <source>
        <dbReference type="ARBA" id="ARBA00022741"/>
    </source>
</evidence>
<evidence type="ECO:0000256" key="11">
    <source>
        <dbReference type="ARBA" id="ARBA00023317"/>
    </source>
</evidence>
<dbReference type="EC" id="2.7.1.40" evidence="3"/>
<gene>
    <name evidence="13" type="ORF">KYE_12161</name>
</gene>
<reference evidence="13 14" key="1">
    <citation type="journal article" date="2012" name="J. Bacteriol.">
        <title>Genome sequence of deep-sea manganese-oxidizing bacterium Marinobacter manganoxydans MnI7-9.</title>
        <authorList>
            <person name="Wang H."/>
            <person name="Li H."/>
            <person name="Shao Z."/>
            <person name="Liao S."/>
            <person name="Johnstone L."/>
            <person name="Rensing C."/>
            <person name="Wang G."/>
        </authorList>
    </citation>
    <scope>NUCLEOTIDE SEQUENCE [LARGE SCALE GENOMIC DNA]</scope>
    <source>
        <strain evidence="13 14">MnI7-9</strain>
    </source>
</reference>
<dbReference type="InterPro" id="IPR015813">
    <property type="entry name" value="Pyrv/PenolPyrv_kinase-like_dom"/>
</dbReference>
<dbReference type="GO" id="GO:0030955">
    <property type="term" value="F:potassium ion binding"/>
    <property type="evidence" value="ECO:0007669"/>
    <property type="project" value="InterPro"/>
</dbReference>
<dbReference type="GO" id="GO:0000287">
    <property type="term" value="F:magnesium ion binding"/>
    <property type="evidence" value="ECO:0007669"/>
    <property type="project" value="InterPro"/>
</dbReference>
<protein>
    <recommendedName>
        <fullName evidence="3">pyruvate kinase</fullName>
        <ecNumber evidence="3">2.7.1.40</ecNumber>
    </recommendedName>
</protein>
<proteinExistence type="inferred from homology"/>
<evidence type="ECO:0000256" key="5">
    <source>
        <dbReference type="ARBA" id="ARBA00022723"/>
    </source>
</evidence>
<organism evidence="13 14">
    <name type="scientific">Marinobacter manganoxydans MnI7-9</name>
    <dbReference type="NCBI Taxonomy" id="1094979"/>
    <lineage>
        <taxon>Bacteria</taxon>
        <taxon>Pseudomonadati</taxon>
        <taxon>Pseudomonadota</taxon>
        <taxon>Gammaproteobacteria</taxon>
        <taxon>Pseudomonadales</taxon>
        <taxon>Marinobacteraceae</taxon>
        <taxon>Marinobacter</taxon>
    </lineage>
</organism>
<keyword evidence="5" id="KW-0479">Metal-binding</keyword>
<dbReference type="InterPro" id="IPR040442">
    <property type="entry name" value="Pyrv_kinase-like_dom_sf"/>
</dbReference>
<dbReference type="GO" id="GO:0004743">
    <property type="term" value="F:pyruvate kinase activity"/>
    <property type="evidence" value="ECO:0007669"/>
    <property type="project" value="UniProtKB-EC"/>
</dbReference>
<dbReference type="GO" id="GO:0016301">
    <property type="term" value="F:kinase activity"/>
    <property type="evidence" value="ECO:0007669"/>
    <property type="project" value="UniProtKB-KW"/>
</dbReference>
<dbReference type="Gene3D" id="3.20.20.60">
    <property type="entry name" value="Phosphoenolpyruvate-binding domains"/>
    <property type="match status" value="2"/>
</dbReference>
<evidence type="ECO:0000256" key="3">
    <source>
        <dbReference type="ARBA" id="ARBA00012142"/>
    </source>
</evidence>
<dbReference type="SUPFAM" id="SSF50800">
    <property type="entry name" value="PK beta-barrel domain-like"/>
    <property type="match status" value="1"/>
</dbReference>
<dbReference type="InterPro" id="IPR011037">
    <property type="entry name" value="Pyrv_Knase-like_insert_dom_sf"/>
</dbReference>
<dbReference type="EMBL" id="AGTR01000044">
    <property type="protein sequence ID" value="EHJ04379.1"/>
    <property type="molecule type" value="Genomic_DNA"/>
</dbReference>
<evidence type="ECO:0000256" key="10">
    <source>
        <dbReference type="ARBA" id="ARBA00023152"/>
    </source>
</evidence>
<evidence type="ECO:0000256" key="4">
    <source>
        <dbReference type="ARBA" id="ARBA00022679"/>
    </source>
</evidence>
<evidence type="ECO:0000256" key="8">
    <source>
        <dbReference type="ARBA" id="ARBA00022840"/>
    </source>
</evidence>
<dbReference type="InterPro" id="IPR015793">
    <property type="entry name" value="Pyrv_Knase_brl"/>
</dbReference>
<evidence type="ECO:0000256" key="9">
    <source>
        <dbReference type="ARBA" id="ARBA00022842"/>
    </source>
</evidence>
<evidence type="ECO:0000313" key="14">
    <source>
        <dbReference type="Proteomes" id="UP000003208"/>
    </source>
</evidence>
<feature type="domain" description="Pyruvate kinase barrel" evidence="12">
    <location>
        <begin position="132"/>
        <end position="218"/>
    </location>
</feature>
<dbReference type="NCBIfam" id="NF011314">
    <property type="entry name" value="PRK14725.1"/>
    <property type="match status" value="1"/>
</dbReference>
<evidence type="ECO:0000256" key="1">
    <source>
        <dbReference type="ARBA" id="ARBA00004997"/>
    </source>
</evidence>
<keyword evidence="11 13" id="KW-0670">Pyruvate</keyword>
<sequence>MQIEEIGDLLEALVSLRKTIVKDAAGHGNLLETMHPAYENSASNLLHYLALRQHDIRPLQQRLALVGLSSLGRSESCVLATLSAVIRVLEAILGQRHHVSEKKDGATPAIEDGFKLLNDHADQLLGSANSERTVRIMVTMPTEAAHDPAIIHQLMARGMDCMRINCAHDSPEIWQAMIGHLRTAEQSLGQKCRIFMDLGGPKIRTGDIEPGPKVIHIRPTRDDYGITVIPARIWLTSSENPSSVPDDCAAQFRVSESFLKCLNRCDEITLTDARKKSRKWTVVDITESGCCVESIKACYVRPGTAIQLKNGKQTPRVQTEIQDFLPQEGILCLRKDDMVLVTSDSVQGTNEERDSAGNIIKPATISCTMPAVVTQVKAGESIWFDDGKIGGVIEKVEPEHFWVRIHHARPEGSKLRSAKGINLPDSQLNIAALTGEDLRNLSFIAEHADVVEMSFANSVTDVQLLQEQLKRLNAETLPIVLKVETRKGFENLPRMLLTAMRWPCCGVMIARGDLAVECGYERLAEVQEEILSVCEAAHVPVIWATQVLENLARKGVPSRAEISDAVMAHRAECVMLNKGPHITEAVEALDNILKRMQSHQRKRRPMLRELRLAHLTT</sequence>
<keyword evidence="14" id="KW-1185">Reference proteome</keyword>
<dbReference type="GO" id="GO:0005524">
    <property type="term" value="F:ATP binding"/>
    <property type="evidence" value="ECO:0007669"/>
    <property type="project" value="UniProtKB-KW"/>
</dbReference>
<evidence type="ECO:0000256" key="7">
    <source>
        <dbReference type="ARBA" id="ARBA00022777"/>
    </source>
</evidence>
<name>G6YU90_9GAMM</name>
<keyword evidence="10" id="KW-0324">Glycolysis</keyword>
<keyword evidence="9" id="KW-0460">Magnesium</keyword>
<dbReference type="UniPathway" id="UPA00109">
    <property type="reaction ID" value="UER00188"/>
</dbReference>
<keyword evidence="6" id="KW-0547">Nucleotide-binding</keyword>
<dbReference type="PATRIC" id="fig|1094979.3.peg.2356"/>
<dbReference type="Proteomes" id="UP000003208">
    <property type="component" value="Unassembled WGS sequence"/>
</dbReference>
<keyword evidence="7 13" id="KW-0418">Kinase</keyword>
<accession>G6YU90</accession>
<feature type="domain" description="Pyruvate kinase barrel" evidence="12">
    <location>
        <begin position="359"/>
        <end position="577"/>
    </location>
</feature>
<dbReference type="Pfam" id="PF00224">
    <property type="entry name" value="PK"/>
    <property type="match status" value="2"/>
</dbReference>
<evidence type="ECO:0000256" key="2">
    <source>
        <dbReference type="ARBA" id="ARBA00008663"/>
    </source>
</evidence>
<evidence type="ECO:0000259" key="12">
    <source>
        <dbReference type="Pfam" id="PF00224"/>
    </source>
</evidence>
<dbReference type="InterPro" id="IPR001697">
    <property type="entry name" value="Pyr_Knase"/>
</dbReference>
<keyword evidence="4 13" id="KW-0808">Transferase</keyword>
<keyword evidence="8" id="KW-0067">ATP-binding</keyword>
<dbReference type="PANTHER" id="PTHR11817">
    <property type="entry name" value="PYRUVATE KINASE"/>
    <property type="match status" value="1"/>
</dbReference>
<dbReference type="AlphaFoldDB" id="G6YU90"/>
<evidence type="ECO:0000313" key="13">
    <source>
        <dbReference type="EMBL" id="EHJ04379.1"/>
    </source>
</evidence>
<comment type="pathway">
    <text evidence="1">Carbohydrate degradation; glycolysis; pyruvate from D-glyceraldehyde 3-phosphate: step 5/5.</text>
</comment>
<dbReference type="SUPFAM" id="SSF51621">
    <property type="entry name" value="Phosphoenolpyruvate/pyruvate domain"/>
    <property type="match status" value="1"/>
</dbReference>
<comment type="similarity">
    <text evidence="2">Belongs to the pyruvate kinase family.</text>
</comment>